<evidence type="ECO:0000313" key="4">
    <source>
        <dbReference type="Proteomes" id="UP001325680"/>
    </source>
</evidence>
<dbReference type="Proteomes" id="UP001325680">
    <property type="component" value="Chromosome"/>
</dbReference>
<dbReference type="InterPro" id="IPR004360">
    <property type="entry name" value="Glyas_Fos-R_dOase_dom"/>
</dbReference>
<dbReference type="SUPFAM" id="SSF54593">
    <property type="entry name" value="Glyoxalase/Bleomycin resistance protein/Dihydroxybiphenyl dioxygenase"/>
    <property type="match status" value="1"/>
</dbReference>
<reference evidence="3 4" key="1">
    <citation type="submission" date="2023-12" db="EMBL/GenBank/DDBJ databases">
        <title>Genome sequencing and assembly of bacterial species from a model synthetic community.</title>
        <authorList>
            <person name="Hogle S.L."/>
        </authorList>
    </citation>
    <scope>NUCLEOTIDE SEQUENCE [LARGE SCALE GENOMIC DNA]</scope>
    <source>
        <strain evidence="3 4">HAMBI_3031</strain>
    </source>
</reference>
<evidence type="ECO:0000259" key="2">
    <source>
        <dbReference type="PROSITE" id="PS51819"/>
    </source>
</evidence>
<dbReference type="Gene3D" id="3.10.180.10">
    <property type="entry name" value="2,3-Dihydroxybiphenyl 1,2-Dioxygenase, domain 1"/>
    <property type="match status" value="1"/>
</dbReference>
<feature type="signal peptide" evidence="1">
    <location>
        <begin position="1"/>
        <end position="26"/>
    </location>
</feature>
<keyword evidence="4" id="KW-1185">Reference proteome</keyword>
<dbReference type="PROSITE" id="PS51819">
    <property type="entry name" value="VOC"/>
    <property type="match status" value="1"/>
</dbReference>
<name>A0ABZ0W2L9_9BACT</name>
<proteinExistence type="predicted"/>
<dbReference type="InterPro" id="IPR037523">
    <property type="entry name" value="VOC_core"/>
</dbReference>
<feature type="chain" id="PRO_5045820208" evidence="1">
    <location>
        <begin position="27"/>
        <end position="162"/>
    </location>
</feature>
<gene>
    <name evidence="3" type="ORF">U0035_17545</name>
</gene>
<protein>
    <submittedName>
        <fullName evidence="3">VOC family protein</fullName>
    </submittedName>
</protein>
<dbReference type="PANTHER" id="PTHR47802:SF1">
    <property type="entry name" value="GLYOXALASE FAMILY PROTEIN, EXPRESSED"/>
    <property type="match status" value="1"/>
</dbReference>
<dbReference type="RefSeq" id="WP_114791738.1">
    <property type="nucleotide sequence ID" value="NZ_CP139960.1"/>
</dbReference>
<feature type="domain" description="VOC" evidence="2">
    <location>
        <begin position="35"/>
        <end position="156"/>
    </location>
</feature>
<dbReference type="Pfam" id="PF00903">
    <property type="entry name" value="Glyoxalase"/>
    <property type="match status" value="1"/>
</dbReference>
<evidence type="ECO:0000313" key="3">
    <source>
        <dbReference type="EMBL" id="WQD37477.1"/>
    </source>
</evidence>
<dbReference type="InterPro" id="IPR029068">
    <property type="entry name" value="Glyas_Bleomycin-R_OHBP_Dase"/>
</dbReference>
<accession>A0ABZ0W2L9</accession>
<keyword evidence="1" id="KW-0732">Signal</keyword>
<organism evidence="3 4">
    <name type="scientific">Niabella yanshanensis</name>
    <dbReference type="NCBI Taxonomy" id="577386"/>
    <lineage>
        <taxon>Bacteria</taxon>
        <taxon>Pseudomonadati</taxon>
        <taxon>Bacteroidota</taxon>
        <taxon>Chitinophagia</taxon>
        <taxon>Chitinophagales</taxon>
        <taxon>Chitinophagaceae</taxon>
        <taxon>Niabella</taxon>
    </lineage>
</organism>
<evidence type="ECO:0000256" key="1">
    <source>
        <dbReference type="SAM" id="SignalP"/>
    </source>
</evidence>
<sequence length="162" mass="18238">MTPSINRLRTALLAFILLAGTSWLQAQDSSKAVAILNHQALFVMNLQKAADFYKNIIGLPQIEEPFKLGKHVWLKTGPHTSLHLILGSEGKKEYYKNHHICFSVPSLEIFIGKLKKNNLTWEDAGGKKGAVTTRPDGIQQLWLQDPDGYWLEINNDQQGFTP</sequence>
<dbReference type="EMBL" id="CP139960">
    <property type="protein sequence ID" value="WQD37477.1"/>
    <property type="molecule type" value="Genomic_DNA"/>
</dbReference>
<dbReference type="PANTHER" id="PTHR47802">
    <property type="entry name" value="GLYOXALASE FAMILY PROTEIN, EXPRESSED"/>
    <property type="match status" value="1"/>
</dbReference>